<protein>
    <submittedName>
        <fullName evidence="1">Uncharacterized protein</fullName>
    </submittedName>
</protein>
<dbReference type="GeneID" id="98061444"/>
<dbReference type="AlphaFoldDB" id="A0A2K9NYT0"/>
<dbReference type="KEGG" id="mpec:B9O19_00010"/>
<evidence type="ECO:0000313" key="1">
    <source>
        <dbReference type="EMBL" id="AUO18197.1"/>
    </source>
</evidence>
<dbReference type="Proteomes" id="UP000235589">
    <property type="component" value="Chromosome"/>
</dbReference>
<name>A0A2K9NYT0_9FIRM</name>
<accession>A0A2K9NYT0</accession>
<keyword evidence="2" id="KW-1185">Reference proteome</keyword>
<sequence length="61" mass="7068">MAEIVDDVNCPMLNKVIELGYCVELQWIVDGGVKPTKDEKFLTQKHYEICRNCKKRIDPSL</sequence>
<evidence type="ECO:0000313" key="2">
    <source>
        <dbReference type="Proteomes" id="UP000235589"/>
    </source>
</evidence>
<organism evidence="1 2">
    <name type="scientific">Monoglobus pectinilyticus</name>
    <dbReference type="NCBI Taxonomy" id="1981510"/>
    <lineage>
        <taxon>Bacteria</taxon>
        <taxon>Bacillati</taxon>
        <taxon>Bacillota</taxon>
        <taxon>Clostridia</taxon>
        <taxon>Monoglobales</taxon>
        <taxon>Monoglobaceae</taxon>
        <taxon>Monoglobus</taxon>
    </lineage>
</organism>
<proteinExistence type="predicted"/>
<gene>
    <name evidence="1" type="ORF">B9O19_00010</name>
</gene>
<dbReference type="EMBL" id="CP020991">
    <property type="protein sequence ID" value="AUO18197.1"/>
    <property type="molecule type" value="Genomic_DNA"/>
</dbReference>
<reference evidence="1 2" key="1">
    <citation type="submission" date="2017-04" db="EMBL/GenBank/DDBJ databases">
        <title>Monoglobus pectinilyticus 14 draft genome.</title>
        <authorList>
            <person name="Kim C."/>
            <person name="Rosendale D.I."/>
            <person name="Kelly W.J."/>
            <person name="Tannock G.W."/>
            <person name="Patchett M.L."/>
            <person name="Jordens J.Z."/>
        </authorList>
    </citation>
    <scope>NUCLEOTIDE SEQUENCE [LARGE SCALE GENOMIC DNA]</scope>
    <source>
        <strain evidence="1 2">14</strain>
    </source>
</reference>
<dbReference type="RefSeq" id="WP_102364556.1">
    <property type="nucleotide sequence ID" value="NZ_CP020991.1"/>
</dbReference>